<evidence type="ECO:0000313" key="10">
    <source>
        <dbReference type="EMBL" id="MFC4308010.1"/>
    </source>
</evidence>
<keyword evidence="5" id="KW-1015">Disulfide bond</keyword>
<dbReference type="PANTHER" id="PTHR35272">
    <property type="entry name" value="THIOL:DISULFIDE INTERCHANGE PROTEIN DSBC-RELATED"/>
    <property type="match status" value="1"/>
</dbReference>
<dbReference type="InterPro" id="IPR036249">
    <property type="entry name" value="Thioredoxin-like_sf"/>
</dbReference>
<dbReference type="RefSeq" id="WP_380594773.1">
    <property type="nucleotide sequence ID" value="NZ_JBHSDU010000001.1"/>
</dbReference>
<comment type="caution">
    <text evidence="10">The sequence shown here is derived from an EMBL/GenBank/DDBJ whole genome shotgun (WGS) entry which is preliminary data.</text>
</comment>
<dbReference type="Pfam" id="PF10411">
    <property type="entry name" value="DsbC_N"/>
    <property type="match status" value="1"/>
</dbReference>
<dbReference type="SUPFAM" id="SSF54423">
    <property type="entry name" value="DsbC/DsbG N-terminal domain-like"/>
    <property type="match status" value="1"/>
</dbReference>
<evidence type="ECO:0000256" key="2">
    <source>
        <dbReference type="ARBA" id="ARBA00009813"/>
    </source>
</evidence>
<dbReference type="Gene3D" id="3.40.30.10">
    <property type="entry name" value="Glutaredoxin"/>
    <property type="match status" value="1"/>
</dbReference>
<feature type="chain" id="PRO_5044991749" description="Thiol:disulfide interchange protein" evidence="7">
    <location>
        <begin position="23"/>
        <end position="243"/>
    </location>
</feature>
<evidence type="ECO:0000259" key="9">
    <source>
        <dbReference type="Pfam" id="PF13098"/>
    </source>
</evidence>
<dbReference type="CDD" id="cd03020">
    <property type="entry name" value="DsbA_DsbC_DsbG"/>
    <property type="match status" value="1"/>
</dbReference>
<keyword evidence="6 7" id="KW-0676">Redox-active center</keyword>
<evidence type="ECO:0000259" key="8">
    <source>
        <dbReference type="Pfam" id="PF10411"/>
    </source>
</evidence>
<evidence type="ECO:0000313" key="11">
    <source>
        <dbReference type="Proteomes" id="UP001595904"/>
    </source>
</evidence>
<evidence type="ECO:0000256" key="6">
    <source>
        <dbReference type="ARBA" id="ARBA00023284"/>
    </source>
</evidence>
<dbReference type="Gene3D" id="3.10.450.70">
    <property type="entry name" value="Disulphide bond isomerase, DsbC/G, N-terminal"/>
    <property type="match status" value="1"/>
</dbReference>
<reference evidence="11" key="1">
    <citation type="journal article" date="2019" name="Int. J. Syst. Evol. Microbiol.">
        <title>The Global Catalogue of Microorganisms (GCM) 10K type strain sequencing project: providing services to taxonomists for standard genome sequencing and annotation.</title>
        <authorList>
            <consortium name="The Broad Institute Genomics Platform"/>
            <consortium name="The Broad Institute Genome Sequencing Center for Infectious Disease"/>
            <person name="Wu L."/>
            <person name="Ma J."/>
        </authorList>
    </citation>
    <scope>NUCLEOTIDE SEQUENCE [LARGE SCALE GENOMIC DNA]</scope>
    <source>
        <strain evidence="11">CGMCC 1.10759</strain>
    </source>
</reference>
<name>A0ABV8SLU8_9GAMM</name>
<feature type="domain" description="Disulphide bond isomerase DsbC/G N-terminal" evidence="8">
    <location>
        <begin position="23"/>
        <end position="89"/>
    </location>
</feature>
<keyword evidence="4 7" id="KW-0574">Periplasm</keyword>
<accession>A0ABV8SLU8</accession>
<dbReference type="InterPro" id="IPR033954">
    <property type="entry name" value="DiS-bond_Isoase_DsbC/G"/>
</dbReference>
<comment type="subcellular location">
    <subcellularLocation>
        <location evidence="1 7">Periplasm</location>
    </subcellularLocation>
</comment>
<dbReference type="InterPro" id="IPR012336">
    <property type="entry name" value="Thioredoxin-like_fold"/>
</dbReference>
<dbReference type="InterPro" id="IPR009094">
    <property type="entry name" value="DiS-bond_isomerase_DsbC/G_N_sf"/>
</dbReference>
<dbReference type="Proteomes" id="UP001595904">
    <property type="component" value="Unassembled WGS sequence"/>
</dbReference>
<protein>
    <recommendedName>
        <fullName evidence="7">Thiol:disulfide interchange protein</fullName>
    </recommendedName>
</protein>
<dbReference type="SUPFAM" id="SSF52833">
    <property type="entry name" value="Thioredoxin-like"/>
    <property type="match status" value="1"/>
</dbReference>
<keyword evidence="3 7" id="KW-0732">Signal</keyword>
<dbReference type="Pfam" id="PF13098">
    <property type="entry name" value="Thioredoxin_2"/>
    <property type="match status" value="1"/>
</dbReference>
<comment type="similarity">
    <text evidence="2 7">Belongs to the thioredoxin family. DsbC subfamily.</text>
</comment>
<evidence type="ECO:0000256" key="3">
    <source>
        <dbReference type="ARBA" id="ARBA00022729"/>
    </source>
</evidence>
<evidence type="ECO:0000256" key="1">
    <source>
        <dbReference type="ARBA" id="ARBA00004418"/>
    </source>
</evidence>
<dbReference type="EMBL" id="JBHSDU010000001">
    <property type="protein sequence ID" value="MFC4308010.1"/>
    <property type="molecule type" value="Genomic_DNA"/>
</dbReference>
<gene>
    <name evidence="10" type="ORF">ACFPN2_02850</name>
</gene>
<organism evidence="10 11">
    <name type="scientific">Steroidobacter flavus</name>
    <dbReference type="NCBI Taxonomy" id="1842136"/>
    <lineage>
        <taxon>Bacteria</taxon>
        <taxon>Pseudomonadati</taxon>
        <taxon>Pseudomonadota</taxon>
        <taxon>Gammaproteobacteria</taxon>
        <taxon>Steroidobacterales</taxon>
        <taxon>Steroidobacteraceae</taxon>
        <taxon>Steroidobacter</taxon>
    </lineage>
</organism>
<keyword evidence="11" id="KW-1185">Reference proteome</keyword>
<feature type="signal peptide" evidence="7">
    <location>
        <begin position="1"/>
        <end position="22"/>
    </location>
</feature>
<dbReference type="PANTHER" id="PTHR35272:SF3">
    <property type="entry name" value="THIOL:DISULFIDE INTERCHANGE PROTEIN DSBC"/>
    <property type="match status" value="1"/>
</dbReference>
<feature type="domain" description="Thioredoxin-like fold" evidence="9">
    <location>
        <begin position="112"/>
        <end position="234"/>
    </location>
</feature>
<sequence length="243" mass="26898">MNKTFPIALAVLSAMYSAVLPAADDVATTLQKTLTERFPDIKVERVGPSVLPGLYEVVTPSEIVYSDAKGEHLVLGQIMDVKTRENLTQTRWNELNKVDFAGLPFQQAIKLVKGQGRRKFAIFEDPFCPYCQELERALHQLDDVTVYIFLFPLEGLHPGASDAARDIWCASDRAAAWSEWMLNKKAPPQAPECKDTPLAPLAALGEKLRINSTPTMFFPDGSRVPGAIALDKLETKIAATNKR</sequence>
<evidence type="ECO:0000256" key="7">
    <source>
        <dbReference type="RuleBase" id="RU364038"/>
    </source>
</evidence>
<comment type="function">
    <text evidence="7">Required for disulfide bond formation in some periplasmic proteins. Acts by transferring its disulfide bond to other proteins and is reduced in the process.</text>
</comment>
<dbReference type="InterPro" id="IPR018950">
    <property type="entry name" value="DiS-bond_isomerase_DsbC/G_N"/>
</dbReference>
<evidence type="ECO:0000256" key="4">
    <source>
        <dbReference type="ARBA" id="ARBA00022764"/>
    </source>
</evidence>
<proteinExistence type="inferred from homology"/>
<evidence type="ECO:0000256" key="5">
    <source>
        <dbReference type="ARBA" id="ARBA00023157"/>
    </source>
</evidence>
<dbReference type="InterPro" id="IPR051470">
    <property type="entry name" value="Thiol:disulfide_interchange"/>
</dbReference>